<feature type="signal peptide" evidence="2">
    <location>
        <begin position="1"/>
        <end position="24"/>
    </location>
</feature>
<gene>
    <name evidence="4" type="primary">100166220</name>
</gene>
<dbReference type="Proteomes" id="UP000007819">
    <property type="component" value="Chromosome A1"/>
</dbReference>
<organism evidence="3">
    <name type="scientific">Acyrthosiphon pisum</name>
    <name type="common">Pea aphid</name>
    <dbReference type="NCBI Taxonomy" id="7029"/>
    <lineage>
        <taxon>Eukaryota</taxon>
        <taxon>Metazoa</taxon>
        <taxon>Ecdysozoa</taxon>
        <taxon>Arthropoda</taxon>
        <taxon>Hexapoda</taxon>
        <taxon>Insecta</taxon>
        <taxon>Pterygota</taxon>
        <taxon>Neoptera</taxon>
        <taxon>Paraneoptera</taxon>
        <taxon>Hemiptera</taxon>
        <taxon>Sternorrhyncha</taxon>
        <taxon>Aphidomorpha</taxon>
        <taxon>Aphidoidea</taxon>
        <taxon>Aphididae</taxon>
        <taxon>Macrosiphini</taxon>
        <taxon>Acyrthosiphon</taxon>
    </lineage>
</organism>
<dbReference type="OrthoDB" id="6618587at2759"/>
<dbReference type="EnsemblMetazoa" id="NM_001162222.1">
    <property type="protein sequence ID" value="NP_001155694.1"/>
    <property type="gene ID" value="LOC100166220"/>
</dbReference>
<evidence type="ECO:0000313" key="4">
    <source>
        <dbReference type="EnsemblMetazoa" id="NP_001155694.1"/>
    </source>
</evidence>
<reference evidence="4" key="3">
    <citation type="submission" date="2022-06" db="UniProtKB">
        <authorList>
            <consortium name="EnsemblMetazoa"/>
        </authorList>
    </citation>
    <scope>IDENTIFICATION</scope>
</reference>
<keyword evidence="2" id="KW-0732">Signal</keyword>
<name>C4WU64_ACYPI</name>
<dbReference type="EMBL" id="AK340924">
    <property type="protein sequence ID" value="BAH71434.1"/>
    <property type="molecule type" value="mRNA"/>
</dbReference>
<sequence>MARFAIKALVVTALVCLVFDCAVCQKLETFRVMKQHLEDLMAGKTNVMLDDHSNFKTKIQSPINDWNKEATDAIQHGTNVLIDSFRLTDEAIQKSTDSVKSDIENDKKTKKVT</sequence>
<dbReference type="AlphaFoldDB" id="C4WU64"/>
<dbReference type="KEGG" id="api:100166220"/>
<feature type="chain" id="PRO_5036280064" evidence="2">
    <location>
        <begin position="25"/>
        <end position="113"/>
    </location>
</feature>
<evidence type="ECO:0000256" key="1">
    <source>
        <dbReference type="SAM" id="MobiDB-lite"/>
    </source>
</evidence>
<proteinExistence type="evidence at transcript level"/>
<keyword evidence="5" id="KW-1185">Reference proteome</keyword>
<evidence type="ECO:0000256" key="2">
    <source>
        <dbReference type="SAM" id="SignalP"/>
    </source>
</evidence>
<accession>C4WU64</accession>
<evidence type="ECO:0000313" key="3">
    <source>
        <dbReference type="EMBL" id="BAH71434.1"/>
    </source>
</evidence>
<feature type="compositionally biased region" description="Basic and acidic residues" evidence="1">
    <location>
        <begin position="94"/>
        <end position="107"/>
    </location>
</feature>
<reference evidence="3" key="1">
    <citation type="submission" date="2009-06" db="EMBL/GenBank/DDBJ databases">
        <title>A full-length cDNA resource of the pea aphid, Acyrthosiphon pisum.</title>
        <authorList>
            <person name="Shigenobu S."/>
            <person name="Nakabachi A."/>
            <person name="Richards S."/>
        </authorList>
    </citation>
    <scope>NUCLEOTIDE SEQUENCE</scope>
    <source>
        <strain evidence="3">LSR1</strain>
        <tissue evidence="3">Whole body</tissue>
    </source>
</reference>
<protein>
    <submittedName>
        <fullName evidence="3 4">Uncharacterized protein</fullName>
    </submittedName>
</protein>
<evidence type="ECO:0000313" key="5">
    <source>
        <dbReference type="Proteomes" id="UP000007819"/>
    </source>
</evidence>
<reference evidence="5" key="2">
    <citation type="submission" date="2010-06" db="EMBL/GenBank/DDBJ databases">
        <authorList>
            <person name="Jiang H."/>
            <person name="Abraham K."/>
            <person name="Ali S."/>
            <person name="Alsbrooks S.L."/>
            <person name="Anim B.N."/>
            <person name="Anosike U.S."/>
            <person name="Attaway T."/>
            <person name="Bandaranaike D.P."/>
            <person name="Battles P.K."/>
            <person name="Bell S.N."/>
            <person name="Bell A.V."/>
            <person name="Beltran B."/>
            <person name="Bickham C."/>
            <person name="Bustamante Y."/>
            <person name="Caleb T."/>
            <person name="Canada A."/>
            <person name="Cardenas V."/>
            <person name="Carter K."/>
            <person name="Chacko J."/>
            <person name="Chandrabose M.N."/>
            <person name="Chavez D."/>
            <person name="Chavez A."/>
            <person name="Chen L."/>
            <person name="Chu H.-S."/>
            <person name="Claassen K.J."/>
            <person name="Cockrell R."/>
            <person name="Collins M."/>
            <person name="Cooper J.A."/>
            <person name="Cree A."/>
            <person name="Curry S.M."/>
            <person name="Da Y."/>
            <person name="Dao M.D."/>
            <person name="Das B."/>
            <person name="Davila M.-L."/>
            <person name="Davy-Carroll L."/>
            <person name="Denson S."/>
            <person name="Dinh H."/>
            <person name="Ebong V.E."/>
            <person name="Edwards J.R."/>
            <person name="Egan A."/>
            <person name="El-Daye J."/>
            <person name="Escobedo L."/>
            <person name="Fernandez S."/>
            <person name="Fernando P.R."/>
            <person name="Flagg N."/>
            <person name="Forbes L.D."/>
            <person name="Fowler R.G."/>
            <person name="Fu Q."/>
            <person name="Gabisi R.A."/>
            <person name="Ganer J."/>
            <person name="Garbino Pronczuk A."/>
            <person name="Garcia R.M."/>
            <person name="Garner T."/>
            <person name="Garrett T.E."/>
            <person name="Gonzalez D.A."/>
            <person name="Hamid H."/>
            <person name="Hawkins E.S."/>
            <person name="Hirani K."/>
            <person name="Hogues M.E."/>
            <person name="Hollins B."/>
            <person name="Hsiao C.-H."/>
            <person name="Jabil R."/>
            <person name="James M.L."/>
            <person name="Jhangiani S.N."/>
            <person name="Johnson B."/>
            <person name="Johnson Q."/>
            <person name="Joshi V."/>
            <person name="Kalu J.B."/>
            <person name="Kam C."/>
            <person name="Kashfia A."/>
            <person name="Keebler J."/>
            <person name="Kisamo H."/>
            <person name="Kovar C.L."/>
            <person name="Lago L.A."/>
            <person name="Lai C.-Y."/>
            <person name="Laidlaw J."/>
            <person name="Lara F."/>
            <person name="Le T.-K."/>
            <person name="Lee S.L."/>
            <person name="Legall F.H."/>
            <person name="Lemon S.J."/>
            <person name="Lewis L.R."/>
            <person name="Li B."/>
            <person name="Liu Y."/>
            <person name="Liu Y.-S."/>
            <person name="Lopez J."/>
            <person name="Lozado R.J."/>
            <person name="Lu J."/>
            <person name="Madu R.C."/>
            <person name="Maheshwari M."/>
            <person name="Maheshwari R."/>
            <person name="Malloy K."/>
            <person name="Martinez E."/>
            <person name="Mathew T."/>
            <person name="Mercado I.C."/>
            <person name="Mercado C."/>
            <person name="Meyer B."/>
            <person name="Montgomery K."/>
            <person name="Morgan M.B."/>
            <person name="Munidasa M."/>
            <person name="Nazareth L.V."/>
            <person name="Nelson J."/>
            <person name="Ng B.M."/>
            <person name="Nguyen N.B."/>
            <person name="Nguyen P.Q."/>
            <person name="Nguyen T."/>
            <person name="Obregon M."/>
            <person name="Okwuonu G.O."/>
            <person name="Onwere C.G."/>
            <person name="Orozco G."/>
            <person name="Parra A."/>
            <person name="Patel S."/>
            <person name="Patil S."/>
            <person name="Perez A."/>
            <person name="Perez Y."/>
            <person name="Pham C."/>
            <person name="Primus E.L."/>
            <person name="Pu L.-L."/>
            <person name="Puazo M."/>
            <person name="Qin X."/>
            <person name="Quiroz J.B."/>
            <person name="Reese J."/>
            <person name="Richards S."/>
            <person name="Rives C.M."/>
            <person name="Robberts R."/>
            <person name="Ruiz S.J."/>
            <person name="Ruiz M.J."/>
            <person name="Santibanez J."/>
            <person name="Schneider B.W."/>
            <person name="Sisson I."/>
            <person name="Smith M."/>
            <person name="Sodergren E."/>
            <person name="Song X.-Z."/>
            <person name="Song B.B."/>
            <person name="Summersgill H."/>
            <person name="Thelus R."/>
            <person name="Thornton R.D."/>
            <person name="Trejos Z.Y."/>
            <person name="Usmani K."/>
            <person name="Vattathil S."/>
            <person name="Villasana D."/>
            <person name="Walker D.L."/>
            <person name="Wang S."/>
            <person name="Wang K."/>
            <person name="White C.S."/>
            <person name="Williams A.C."/>
            <person name="Williamson J."/>
            <person name="Wilson K."/>
            <person name="Woghiren I.O."/>
            <person name="Woodworth J.R."/>
            <person name="Worley K.C."/>
            <person name="Wright R.A."/>
            <person name="Wu W."/>
            <person name="Young L."/>
            <person name="Zhang L."/>
            <person name="Zhang J."/>
            <person name="Zhu Y."/>
            <person name="Muzny D.M."/>
            <person name="Weinstock G."/>
            <person name="Gibbs R.A."/>
        </authorList>
    </citation>
    <scope>NUCLEOTIDE SEQUENCE [LARGE SCALE GENOMIC DNA]</scope>
    <source>
        <strain evidence="5">LSR1</strain>
    </source>
</reference>
<feature type="region of interest" description="Disordered" evidence="1">
    <location>
        <begin position="94"/>
        <end position="113"/>
    </location>
</feature>